<feature type="compositionally biased region" description="Polar residues" evidence="1">
    <location>
        <begin position="220"/>
        <end position="230"/>
    </location>
</feature>
<gene>
    <name evidence="3" type="ORF">AO353_18720</name>
</gene>
<feature type="compositionally biased region" description="Low complexity" evidence="1">
    <location>
        <begin position="414"/>
        <end position="435"/>
    </location>
</feature>
<proteinExistence type="predicted"/>
<evidence type="ECO:0000256" key="1">
    <source>
        <dbReference type="SAM" id="MobiDB-lite"/>
    </source>
</evidence>
<evidence type="ECO:0000259" key="2">
    <source>
        <dbReference type="Pfam" id="PF02120"/>
    </source>
</evidence>
<sequence>MPLAPNSLLQAASQAKTQSVSASVPVNAPAAPAEPRDKAASFSQVYAKQAQATPASSADGAGKNVRDKVADSTGKKVAPDDKSAAPQATVADNGKSLPADKPADTSDKATSDVSGASDSAAAKDAPVADSTPLDPTLDPALAQAVQPMPTLVPVPVPDPQTPPVVAQVQVQTQPQVDPAFTATVTPAPAQPLVATDPSFDPASDPLDAMPAVRLALEQSGHVSASSQPPTKATPDQADSEPTVAQNFANGMASMLDVQTSKDSTSQGGEKSFSGLIDDGLKDLKSATSDTRVDDFANRLAALTQAATPKTANALPVNQPIAMHQSGWTEEVVNRVMYLSSANLKAADIQLQPAELGRLDIRVNMVPDQQTQVTFMSAHVGVREALDSQMHRLRDMFTQQGMGQVDVNVSDQSRGWQGQGQQQAQQGQGAGATASGGRLGSADEELPANVAEAAASTTSVIGSSAVDYYA</sequence>
<keyword evidence="3" id="KW-0282">Flagellum</keyword>
<feature type="region of interest" description="Disordered" evidence="1">
    <location>
        <begin position="1"/>
        <end position="144"/>
    </location>
</feature>
<dbReference type="PANTHER" id="PTHR37533">
    <property type="entry name" value="FLAGELLAR HOOK-LENGTH CONTROL PROTEIN"/>
    <property type="match status" value="1"/>
</dbReference>
<dbReference type="InterPro" id="IPR021136">
    <property type="entry name" value="Flagellar_hook_control-like_C"/>
</dbReference>
<evidence type="ECO:0000313" key="3">
    <source>
        <dbReference type="EMBL" id="ALI03013.1"/>
    </source>
</evidence>
<feature type="domain" description="Flagellar hook-length control protein-like C-terminal" evidence="2">
    <location>
        <begin position="334"/>
        <end position="414"/>
    </location>
</feature>
<feature type="compositionally biased region" description="Low complexity" evidence="1">
    <location>
        <begin position="19"/>
        <end position="33"/>
    </location>
</feature>
<dbReference type="AlphaFoldDB" id="A0A0N9VRN2"/>
<reference evidence="3 4" key="2">
    <citation type="journal article" date="2018" name="Nature">
        <title>Mutant phenotypes for thousands of bacterial genes of unknown function.</title>
        <authorList>
            <person name="Price M.N."/>
            <person name="Wetmore K.M."/>
            <person name="Waters R.J."/>
            <person name="Callaghan M."/>
            <person name="Ray J."/>
            <person name="Liu H."/>
            <person name="Kuehl J.V."/>
            <person name="Melnyk R.A."/>
            <person name="Lamson J.S."/>
            <person name="Suh Y."/>
            <person name="Carlson H.K."/>
            <person name="Esquivel Z."/>
            <person name="Sadeeshkumar H."/>
            <person name="Chakraborty R."/>
            <person name="Zane G.M."/>
            <person name="Rubin B.E."/>
            <person name="Wall J.D."/>
            <person name="Visel A."/>
            <person name="Bristow J."/>
            <person name="Blow M.J."/>
            <person name="Arkin A.P."/>
            <person name="Deutschbauer A.M."/>
        </authorList>
    </citation>
    <scope>NUCLEOTIDE SEQUENCE [LARGE SCALE GENOMIC DNA]</scope>
    <source>
        <strain evidence="3 4">FW300-N2E3</strain>
    </source>
</reference>
<dbReference type="InterPro" id="IPR038610">
    <property type="entry name" value="FliK-like_C_sf"/>
</dbReference>
<protein>
    <submittedName>
        <fullName evidence="3">Flagellar hook-length control protein</fullName>
    </submittedName>
</protein>
<reference evidence="4" key="1">
    <citation type="submission" date="2015-09" db="EMBL/GenBank/DDBJ databases">
        <title>Whole genome sequence of Pseudomonas fluorescens FW300-N2E3.</title>
        <authorList>
            <person name="Ray J."/>
            <person name="Melnyk R."/>
            <person name="Deutschbauer A."/>
        </authorList>
    </citation>
    <scope>NUCLEOTIDE SEQUENCE [LARGE SCALE GENOMIC DNA]</scope>
    <source>
        <strain evidence="4">FW300-N2E3</strain>
    </source>
</reference>
<feature type="compositionally biased region" description="Basic and acidic residues" evidence="1">
    <location>
        <begin position="101"/>
        <end position="110"/>
    </location>
</feature>
<name>A0A0N9VRN2_PSEFL</name>
<feature type="region of interest" description="Disordered" evidence="1">
    <location>
        <begin position="219"/>
        <end position="241"/>
    </location>
</feature>
<feature type="compositionally biased region" description="Basic and acidic residues" evidence="1">
    <location>
        <begin position="64"/>
        <end position="83"/>
    </location>
</feature>
<dbReference type="CDD" id="cd17470">
    <property type="entry name" value="T3SS_Flik_C"/>
    <property type="match status" value="1"/>
</dbReference>
<keyword evidence="3" id="KW-0969">Cilium</keyword>
<keyword evidence="3" id="KW-0966">Cell projection</keyword>
<accession>A0A0N9VRN2</accession>
<dbReference type="OrthoDB" id="1792985at2"/>
<dbReference type="EMBL" id="CP012830">
    <property type="protein sequence ID" value="ALI03013.1"/>
    <property type="molecule type" value="Genomic_DNA"/>
</dbReference>
<feature type="compositionally biased region" description="Polar residues" evidence="1">
    <location>
        <begin position="41"/>
        <end position="56"/>
    </location>
</feature>
<dbReference type="Pfam" id="PF02120">
    <property type="entry name" value="Flg_hook"/>
    <property type="match status" value="1"/>
</dbReference>
<feature type="region of interest" description="Disordered" evidence="1">
    <location>
        <begin position="410"/>
        <end position="441"/>
    </location>
</feature>
<organism evidence="3 4">
    <name type="scientific">Pseudomonas fluorescens</name>
    <dbReference type="NCBI Taxonomy" id="294"/>
    <lineage>
        <taxon>Bacteria</taxon>
        <taxon>Pseudomonadati</taxon>
        <taxon>Pseudomonadota</taxon>
        <taxon>Gammaproteobacteria</taxon>
        <taxon>Pseudomonadales</taxon>
        <taxon>Pseudomonadaceae</taxon>
        <taxon>Pseudomonas</taxon>
    </lineage>
</organism>
<dbReference type="InterPro" id="IPR052563">
    <property type="entry name" value="FliK"/>
</dbReference>
<feature type="compositionally biased region" description="Low complexity" evidence="1">
    <location>
        <begin position="111"/>
        <end position="130"/>
    </location>
</feature>
<dbReference type="PANTHER" id="PTHR37533:SF2">
    <property type="entry name" value="FLAGELLAR HOOK-LENGTH CONTROL PROTEIN"/>
    <property type="match status" value="1"/>
</dbReference>
<feature type="compositionally biased region" description="Polar residues" evidence="1">
    <location>
        <begin position="7"/>
        <end position="18"/>
    </location>
</feature>
<evidence type="ECO:0000313" key="4">
    <source>
        <dbReference type="Proteomes" id="UP000066487"/>
    </source>
</evidence>
<dbReference type="Gene3D" id="3.30.750.140">
    <property type="match status" value="1"/>
</dbReference>
<dbReference type="RefSeq" id="WP_054596290.1">
    <property type="nucleotide sequence ID" value="NZ_CP012830.1"/>
</dbReference>
<dbReference type="Proteomes" id="UP000066487">
    <property type="component" value="Chromosome"/>
</dbReference>